<dbReference type="EMBL" id="JAENIG010000001">
    <property type="protein sequence ID" value="MBK1853739.1"/>
    <property type="molecule type" value="Genomic_DNA"/>
</dbReference>
<gene>
    <name evidence="2" type="ORF">JIN83_02100</name>
</gene>
<dbReference type="Pfam" id="PF08906">
    <property type="entry name" value="T6SS_Tdi1_C"/>
    <property type="match status" value="1"/>
</dbReference>
<keyword evidence="3" id="KW-1185">Reference proteome</keyword>
<protein>
    <submittedName>
        <fullName evidence="2">DUF1851 domain-containing protein</fullName>
    </submittedName>
</protein>
<feature type="domain" description="T6SS immunity protein Tdi1 C-terminal" evidence="1">
    <location>
        <begin position="129"/>
        <end position="189"/>
    </location>
</feature>
<dbReference type="AlphaFoldDB" id="A0AAE2VCV3"/>
<comment type="caution">
    <text evidence="2">The sequence shown here is derived from an EMBL/GenBank/DDBJ whole genome shotgun (WGS) entry which is preliminary data.</text>
</comment>
<dbReference type="Proteomes" id="UP000634206">
    <property type="component" value="Unassembled WGS sequence"/>
</dbReference>
<evidence type="ECO:0000259" key="1">
    <source>
        <dbReference type="Pfam" id="PF08906"/>
    </source>
</evidence>
<sequence>MFAHFREKYGEGAGPSGELNLSVLSSLEERATGITELLRSSGGATFSNGLYRLHGSGDIADWTKNVEMAFPEYRGVIVCFGYDWLGRHFALDTRPSEGQWPILLIEPGAGEAMQIPVSFADFHNIELVEYASDALAEPFFHEWLDAGGITPKFTECVGYQTPLFLSGPDTIENLEIYDMDVYWHLCSELRQKTAKG</sequence>
<name>A0AAE2VCV3_9BACT</name>
<accession>A0AAE2VCV3</accession>
<dbReference type="InterPro" id="IPR015002">
    <property type="entry name" value="T6SS_Tdi1_C"/>
</dbReference>
<reference evidence="2" key="1">
    <citation type="submission" date="2021-01" db="EMBL/GenBank/DDBJ databases">
        <title>Modified the classification status of verrucomicrobia.</title>
        <authorList>
            <person name="Feng X."/>
        </authorList>
    </citation>
    <scope>NUCLEOTIDE SEQUENCE</scope>
    <source>
        <strain evidence="2">5K15</strain>
    </source>
</reference>
<organism evidence="2 3">
    <name type="scientific">Oceaniferula flava</name>
    <dbReference type="NCBI Taxonomy" id="2800421"/>
    <lineage>
        <taxon>Bacteria</taxon>
        <taxon>Pseudomonadati</taxon>
        <taxon>Verrucomicrobiota</taxon>
        <taxon>Verrucomicrobiia</taxon>
        <taxon>Verrucomicrobiales</taxon>
        <taxon>Verrucomicrobiaceae</taxon>
        <taxon>Oceaniferula</taxon>
    </lineage>
</organism>
<dbReference type="RefSeq" id="WP_309488336.1">
    <property type="nucleotide sequence ID" value="NZ_JAENIG010000001.1"/>
</dbReference>
<evidence type="ECO:0000313" key="2">
    <source>
        <dbReference type="EMBL" id="MBK1853739.1"/>
    </source>
</evidence>
<evidence type="ECO:0000313" key="3">
    <source>
        <dbReference type="Proteomes" id="UP000634206"/>
    </source>
</evidence>
<proteinExistence type="predicted"/>